<keyword evidence="5" id="KW-0804">Transcription</keyword>
<dbReference type="PANTHER" id="PTHR31945">
    <property type="entry name" value="TRANSCRIPTION FACTOR SCREAM2-RELATED"/>
    <property type="match status" value="1"/>
</dbReference>
<dbReference type="SUPFAM" id="SSF47459">
    <property type="entry name" value="HLH, helix-loop-helix DNA-binding domain"/>
    <property type="match status" value="1"/>
</dbReference>
<feature type="region of interest" description="Disordered" evidence="7">
    <location>
        <begin position="228"/>
        <end position="315"/>
    </location>
</feature>
<dbReference type="Pfam" id="PF22754">
    <property type="entry name" value="bHLH-TF_ACT-like_plant"/>
    <property type="match status" value="1"/>
</dbReference>
<organism evidence="9 10">
    <name type="scientific">Hibiscus trionum</name>
    <name type="common">Flower of an hour</name>
    <dbReference type="NCBI Taxonomy" id="183268"/>
    <lineage>
        <taxon>Eukaryota</taxon>
        <taxon>Viridiplantae</taxon>
        <taxon>Streptophyta</taxon>
        <taxon>Embryophyta</taxon>
        <taxon>Tracheophyta</taxon>
        <taxon>Spermatophyta</taxon>
        <taxon>Magnoliopsida</taxon>
        <taxon>eudicotyledons</taxon>
        <taxon>Gunneridae</taxon>
        <taxon>Pentapetalae</taxon>
        <taxon>rosids</taxon>
        <taxon>malvids</taxon>
        <taxon>Malvales</taxon>
        <taxon>Malvaceae</taxon>
        <taxon>Malvoideae</taxon>
        <taxon>Hibiscus</taxon>
    </lineage>
</organism>
<feature type="compositionally biased region" description="Polar residues" evidence="7">
    <location>
        <begin position="289"/>
        <end position="298"/>
    </location>
</feature>
<dbReference type="PROSITE" id="PS50888">
    <property type="entry name" value="BHLH"/>
    <property type="match status" value="1"/>
</dbReference>
<evidence type="ECO:0000259" key="8">
    <source>
        <dbReference type="PROSITE" id="PS50888"/>
    </source>
</evidence>
<evidence type="ECO:0000256" key="5">
    <source>
        <dbReference type="ARBA" id="ARBA00023163"/>
    </source>
</evidence>
<feature type="compositionally biased region" description="Basic and acidic residues" evidence="7">
    <location>
        <begin position="277"/>
        <end position="286"/>
    </location>
</feature>
<dbReference type="CDD" id="cd11443">
    <property type="entry name" value="bHLH_AtAMS_like"/>
    <property type="match status" value="1"/>
</dbReference>
<dbReference type="CDD" id="cd04873">
    <property type="entry name" value="ACT_UUR-ACR-like"/>
    <property type="match status" value="1"/>
</dbReference>
<dbReference type="GO" id="GO:0046983">
    <property type="term" value="F:protein dimerization activity"/>
    <property type="evidence" value="ECO:0007669"/>
    <property type="project" value="InterPro"/>
</dbReference>
<gene>
    <name evidence="9" type="ORF">HRI_000498000</name>
</gene>
<dbReference type="GO" id="GO:0003700">
    <property type="term" value="F:DNA-binding transcription factor activity"/>
    <property type="evidence" value="ECO:0007669"/>
    <property type="project" value="TreeGrafter"/>
</dbReference>
<dbReference type="FunFam" id="4.10.280.10:FF:000066">
    <property type="entry name" value="BHLH transcription factor"/>
    <property type="match status" value="1"/>
</dbReference>
<evidence type="ECO:0000256" key="6">
    <source>
        <dbReference type="ARBA" id="ARBA00023242"/>
    </source>
</evidence>
<evidence type="ECO:0000313" key="10">
    <source>
        <dbReference type="Proteomes" id="UP001165190"/>
    </source>
</evidence>
<dbReference type="SMART" id="SM00353">
    <property type="entry name" value="HLH"/>
    <property type="match status" value="1"/>
</dbReference>
<evidence type="ECO:0000256" key="3">
    <source>
        <dbReference type="ARBA" id="ARBA00023015"/>
    </source>
</evidence>
<dbReference type="AlphaFoldDB" id="A0A9W7GZD5"/>
<evidence type="ECO:0000256" key="7">
    <source>
        <dbReference type="SAM" id="MobiDB-lite"/>
    </source>
</evidence>
<keyword evidence="4" id="KW-0238">DNA-binding</keyword>
<dbReference type="OrthoDB" id="551431at2759"/>
<reference evidence="9" key="1">
    <citation type="submission" date="2023-05" db="EMBL/GenBank/DDBJ databases">
        <title>Genome and transcriptome analyses reveal genes involved in the formation of fine ridges on petal epidermal cells in Hibiscus trionum.</title>
        <authorList>
            <person name="Koshimizu S."/>
            <person name="Masuda S."/>
            <person name="Ishii T."/>
            <person name="Shirasu K."/>
            <person name="Hoshino A."/>
            <person name="Arita M."/>
        </authorList>
    </citation>
    <scope>NUCLEOTIDE SEQUENCE</scope>
    <source>
        <strain evidence="9">Hamamatsu line</strain>
    </source>
</reference>
<sequence length="501" mass="54947">MVLGATGLVWMDGEEEEDAVSSWTPNNNQIVTKQDEFGMSGASLSTFKSMLDADWYMNPQDPQMRELGFCLNQVDNNNLLLQHHPLDSSASCSPSQPFTTLQPHPFFPPKSCFSSLLSNNPFDNAFDFTSETAFLPQFQPNQTPNFMSFPPAQFSTPPDFSSSSDFQGTKLFTAATENASALSGGAAAFEGFDVSGNAIFMNRAKILKPLEVFPPLGSQPTLFQKRAAMRQGSGVADKLDVSGEPSDGKRKRHEQGEIEEASIDMSGFNYDSDERNEDSKLDERGKNGGSNSNATSTLTGGGDQKGKKKGMPAKNLMAERRRRKKLNDRLYMLRSVVPKISKMDRASILGDAIDYLKELLQRINDLHTELESTPPGSVVTPSTGFHPLTPTPLTLPGRVKEELCPSSFPSPKSQTAKVEVRVREGRAVNIHMFCARRPGLLLSTMRALDNLGLDIQQAVISCFNGFALDVFRAEQCREGQDVLPEQIKAVLLDSAGFHGVM</sequence>
<dbReference type="InterPro" id="IPR051358">
    <property type="entry name" value="TF_AMS/ICE1/BHLH6-like"/>
</dbReference>
<dbReference type="GO" id="GO:0043565">
    <property type="term" value="F:sequence-specific DNA binding"/>
    <property type="evidence" value="ECO:0007669"/>
    <property type="project" value="TreeGrafter"/>
</dbReference>
<accession>A0A9W7GZD5</accession>
<dbReference type="Pfam" id="PF00010">
    <property type="entry name" value="HLH"/>
    <property type="match status" value="1"/>
</dbReference>
<keyword evidence="2" id="KW-0217">Developmental protein</keyword>
<keyword evidence="3" id="KW-0805">Transcription regulation</keyword>
<dbReference type="InterPro" id="IPR054502">
    <property type="entry name" value="bHLH-TF_ACT-like_plant"/>
</dbReference>
<keyword evidence="6" id="KW-0539">Nucleus</keyword>
<dbReference type="InterPro" id="IPR036638">
    <property type="entry name" value="HLH_DNA-bd_sf"/>
</dbReference>
<evidence type="ECO:0000256" key="1">
    <source>
        <dbReference type="ARBA" id="ARBA00004123"/>
    </source>
</evidence>
<dbReference type="InterPro" id="IPR011598">
    <property type="entry name" value="bHLH_dom"/>
</dbReference>
<dbReference type="GO" id="GO:0005634">
    <property type="term" value="C:nucleus"/>
    <property type="evidence" value="ECO:0007669"/>
    <property type="project" value="UniProtKB-SubCell"/>
</dbReference>
<protein>
    <submittedName>
        <fullName evidence="9">A. THALIANA INDUCER OF CBP EXPRESSION 1, INDUCER OF CBF EXPRESSION 1, SCREAM</fullName>
    </submittedName>
</protein>
<evidence type="ECO:0000256" key="2">
    <source>
        <dbReference type="ARBA" id="ARBA00022473"/>
    </source>
</evidence>
<evidence type="ECO:0000313" key="9">
    <source>
        <dbReference type="EMBL" id="GMI68287.1"/>
    </source>
</evidence>
<name>A0A9W7GZD5_HIBTR</name>
<dbReference type="Gene3D" id="4.10.280.10">
    <property type="entry name" value="Helix-loop-helix DNA-binding domain"/>
    <property type="match status" value="1"/>
</dbReference>
<dbReference type="EMBL" id="BSYR01000006">
    <property type="protein sequence ID" value="GMI68287.1"/>
    <property type="molecule type" value="Genomic_DNA"/>
</dbReference>
<comment type="caution">
    <text evidence="9">The sequence shown here is derived from an EMBL/GenBank/DDBJ whole genome shotgun (WGS) entry which is preliminary data.</text>
</comment>
<keyword evidence="10" id="KW-1185">Reference proteome</keyword>
<dbReference type="PANTHER" id="PTHR31945:SF129">
    <property type="entry name" value="TRANSCRIPTION FACTOR SCREAM2"/>
    <property type="match status" value="1"/>
</dbReference>
<feature type="domain" description="BHLH" evidence="8">
    <location>
        <begin position="310"/>
        <end position="359"/>
    </location>
</feature>
<dbReference type="Proteomes" id="UP001165190">
    <property type="component" value="Unassembled WGS sequence"/>
</dbReference>
<evidence type="ECO:0000256" key="4">
    <source>
        <dbReference type="ARBA" id="ARBA00023125"/>
    </source>
</evidence>
<proteinExistence type="predicted"/>
<comment type="subcellular location">
    <subcellularLocation>
        <location evidence="1">Nucleus</location>
    </subcellularLocation>
</comment>